<dbReference type="EMBL" id="CP071518">
    <property type="protein sequence ID" value="QSX78818.1"/>
    <property type="molecule type" value="Genomic_DNA"/>
</dbReference>
<reference evidence="2 3" key="1">
    <citation type="submission" date="2021-03" db="EMBL/GenBank/DDBJ databases">
        <title>Lysobacter sp. nov. isolated from soil of gangwondo yeongwol, south Korea.</title>
        <authorList>
            <person name="Kim K.R."/>
            <person name="Kim K.H."/>
            <person name="Jeon C.O."/>
        </authorList>
    </citation>
    <scope>NUCLEOTIDE SEQUENCE [LARGE SCALE GENOMIC DNA]</scope>
    <source>
        <strain evidence="2 3">R19</strain>
    </source>
</reference>
<feature type="transmembrane region" description="Helical" evidence="1">
    <location>
        <begin position="98"/>
        <end position="115"/>
    </location>
</feature>
<keyword evidence="1" id="KW-0812">Transmembrane</keyword>
<accession>A0A975AT11</accession>
<organism evidence="2 3">
    <name type="scientific">Agrilutibacter solisilvae</name>
    <dbReference type="NCBI Taxonomy" id="2763317"/>
    <lineage>
        <taxon>Bacteria</taxon>
        <taxon>Pseudomonadati</taxon>
        <taxon>Pseudomonadota</taxon>
        <taxon>Gammaproteobacteria</taxon>
        <taxon>Lysobacterales</taxon>
        <taxon>Lysobacteraceae</taxon>
        <taxon>Agrilutibacter</taxon>
    </lineage>
</organism>
<protein>
    <submittedName>
        <fullName evidence="2">Uncharacterized protein</fullName>
    </submittedName>
</protein>
<sequence length="675" mass="71251">MPETSLPHSPAHVAFERAPAAAQALVWAGLLACAAGVVIHGLWRELPLGRFGESSLLAGLVALLAWPLRRWREWTWAQALGAVWLLALAMLSGPVPTLAVMLLVGTGAAIGSLLVPADRPALATLVGLAVIAGTVGWLLPLPVHHLVVYALLCVALVVLRRHALRGMASASTLAWREAVDASPRAAAWAVMVGGLASAGAWLPTMQHDDLAYHAGLPWQLMLHGRYALDPTHQVWALAPWAGDVLQAIAQVMARAEARGPLNAIWLLAGLTGAWRVGRLLGGTPVACWSAVALLASLPLTAGLLGGMQTELPAVAGMLALASLALDEGLAARRRAIGGACLFALLCGLKPLHALTALPLLLWLGWRLRSALRARDLLLPAMLLPLLGASSYAWAWYIAGNPVLPLFNEIFASPYFPAAAFGDPRWHAGLGVDVLWRLSFDTSAYHEGWDGAAGLLYVALGGAWLLALVHVRTRALAACATLAIVLPLLPMQYARYLHPGLALLVPCLSVVLDRALPARAAIAVAAGLCVSQLAFQANAHWFLHTGGVKRSLAALGRDEPLFARYVPERVLAGPIRTASPDSAVLVLDAQAPYYAEFAGRGRTTDWYDPALHARAASAASGQAWAALIRDTGASAVLVRPEALTPAQAQALQLVGAQRAGEAGQAQWWRVPRAAPR</sequence>
<gene>
    <name evidence="2" type="ORF">I8J32_002505</name>
</gene>
<feature type="transmembrane region" description="Helical" evidence="1">
    <location>
        <begin position="121"/>
        <end position="139"/>
    </location>
</feature>
<feature type="transmembrane region" description="Helical" evidence="1">
    <location>
        <begin position="336"/>
        <end position="364"/>
    </location>
</feature>
<feature type="transmembrane region" description="Helical" evidence="1">
    <location>
        <begin position="20"/>
        <end position="39"/>
    </location>
</feature>
<dbReference type="KEGG" id="lsf:I8J32_002505"/>
<dbReference type="Proteomes" id="UP000639274">
    <property type="component" value="Chromosome"/>
</dbReference>
<feature type="transmembrane region" description="Helical" evidence="1">
    <location>
        <begin position="376"/>
        <end position="398"/>
    </location>
</feature>
<feature type="transmembrane region" description="Helical" evidence="1">
    <location>
        <begin position="450"/>
        <end position="468"/>
    </location>
</feature>
<keyword evidence="1" id="KW-0472">Membrane</keyword>
<keyword evidence="1" id="KW-1133">Transmembrane helix</keyword>
<feature type="transmembrane region" description="Helical" evidence="1">
    <location>
        <begin position="283"/>
        <end position="304"/>
    </location>
</feature>
<evidence type="ECO:0000313" key="3">
    <source>
        <dbReference type="Proteomes" id="UP000639274"/>
    </source>
</evidence>
<dbReference type="RefSeq" id="WP_200615400.1">
    <property type="nucleotide sequence ID" value="NZ_CP071518.1"/>
</dbReference>
<feature type="transmembrane region" description="Helical" evidence="1">
    <location>
        <begin position="146"/>
        <end position="164"/>
    </location>
</feature>
<name>A0A975AT11_9GAMM</name>
<feature type="transmembrane region" description="Helical" evidence="1">
    <location>
        <begin position="51"/>
        <end position="68"/>
    </location>
</feature>
<dbReference type="AlphaFoldDB" id="A0A975AT11"/>
<evidence type="ECO:0000256" key="1">
    <source>
        <dbReference type="SAM" id="Phobius"/>
    </source>
</evidence>
<proteinExistence type="predicted"/>
<keyword evidence="3" id="KW-1185">Reference proteome</keyword>
<evidence type="ECO:0000313" key="2">
    <source>
        <dbReference type="EMBL" id="QSX78818.1"/>
    </source>
</evidence>
<feature type="transmembrane region" description="Helical" evidence="1">
    <location>
        <begin position="475"/>
        <end position="495"/>
    </location>
</feature>